<evidence type="ECO:0000313" key="3">
    <source>
        <dbReference type="Proteomes" id="UP000031364"/>
    </source>
</evidence>
<dbReference type="Proteomes" id="UP000031364">
    <property type="component" value="Unassembled WGS sequence"/>
</dbReference>
<dbReference type="EMBL" id="JNFP01000026">
    <property type="protein sequence ID" value="KIA63035.1"/>
    <property type="molecule type" value="Genomic_DNA"/>
</dbReference>
<evidence type="ECO:0000256" key="1">
    <source>
        <dbReference type="SAM" id="MobiDB-lite"/>
    </source>
</evidence>
<accession>A0ABR4ZCF5</accession>
<keyword evidence="3" id="KW-1185">Reference proteome</keyword>
<proteinExistence type="predicted"/>
<feature type="region of interest" description="Disordered" evidence="1">
    <location>
        <begin position="48"/>
        <end position="71"/>
    </location>
</feature>
<comment type="caution">
    <text evidence="2">The sequence shown here is derived from an EMBL/GenBank/DDBJ whole genome shotgun (WGS) entry which is preliminary data.</text>
</comment>
<gene>
    <name evidence="2" type="ORF">FG87_21995</name>
</gene>
<name>A0ABR4ZCF5_9NOCA</name>
<sequence length="125" mass="13867">MSDELDEAFNLVDIARNLRRLESTGGRAALELKRLRVQQADAKKALRQAKAAARAAAPRSSDKARSEWVDDQTNEVQYQAELAEIEVKYGADMVEERRSERSSLQTRAKLAIEAMRLSGYGGDGA</sequence>
<evidence type="ECO:0000313" key="2">
    <source>
        <dbReference type="EMBL" id="KIA63035.1"/>
    </source>
</evidence>
<organism evidence="2 3">
    <name type="scientific">Nocardia vulneris</name>
    <dbReference type="NCBI Taxonomy" id="1141657"/>
    <lineage>
        <taxon>Bacteria</taxon>
        <taxon>Bacillati</taxon>
        <taxon>Actinomycetota</taxon>
        <taxon>Actinomycetes</taxon>
        <taxon>Mycobacteriales</taxon>
        <taxon>Nocardiaceae</taxon>
        <taxon>Nocardia</taxon>
    </lineage>
</organism>
<feature type="compositionally biased region" description="Low complexity" evidence="1">
    <location>
        <begin position="48"/>
        <end position="59"/>
    </location>
</feature>
<protein>
    <submittedName>
        <fullName evidence="2">Uncharacterized protein</fullName>
    </submittedName>
</protein>
<reference evidence="2 3" key="1">
    <citation type="journal article" date="2014" name="Int. J. Syst. Evol. Microbiol.">
        <title>Nocardia vulneris sp. nov., isolated from wounds of human patients in North America.</title>
        <authorList>
            <person name="Lasker B.A."/>
            <person name="Bell M."/>
            <person name="Klenk H.P."/>
            <person name="Sproer C."/>
            <person name="Schumann C."/>
            <person name="Schumann P."/>
            <person name="Brown J.M."/>
        </authorList>
    </citation>
    <scope>NUCLEOTIDE SEQUENCE [LARGE SCALE GENOMIC DNA]</scope>
    <source>
        <strain evidence="2 3">W9851</strain>
    </source>
</reference>
<dbReference type="RefSeq" id="WP_043673672.1">
    <property type="nucleotide sequence ID" value="NZ_BDCI01000004.1"/>
</dbReference>